<evidence type="ECO:0000313" key="2">
    <source>
        <dbReference type="Proteomes" id="UP000255163"/>
    </source>
</evidence>
<dbReference type="InterPro" id="IPR003458">
    <property type="entry name" value="Phage_T4_Gp38_tail_assem"/>
</dbReference>
<evidence type="ECO:0000313" key="1">
    <source>
        <dbReference type="EMBL" id="STD22961.1"/>
    </source>
</evidence>
<name>A0A376FFK8_ENTAS</name>
<dbReference type="InterPro" id="IPR051220">
    <property type="entry name" value="TFA_Chaperone"/>
</dbReference>
<dbReference type="Pfam" id="PF02413">
    <property type="entry name" value="Caudo_TAP"/>
    <property type="match status" value="1"/>
</dbReference>
<dbReference type="EMBL" id="UFYI01000007">
    <property type="protein sequence ID" value="STD22961.1"/>
    <property type="molecule type" value="Genomic_DNA"/>
</dbReference>
<accession>A0A376FFK8</accession>
<dbReference type="AlphaFoldDB" id="A0A376FFK8"/>
<gene>
    <name evidence="1" type="ORF">NCTC12123_03564</name>
</gene>
<protein>
    <submittedName>
        <fullName evidence="1">Phage tail assembly chaperone gp38</fullName>
    </submittedName>
</protein>
<dbReference type="PANTHER" id="PTHR34413">
    <property type="entry name" value="PROPHAGE TAIL FIBER ASSEMBLY PROTEIN HOMOLOG TFAE-RELATED-RELATED"/>
    <property type="match status" value="1"/>
</dbReference>
<reference evidence="1 2" key="1">
    <citation type="submission" date="2018-06" db="EMBL/GenBank/DDBJ databases">
        <authorList>
            <consortium name="Pathogen Informatics"/>
            <person name="Doyle S."/>
        </authorList>
    </citation>
    <scope>NUCLEOTIDE SEQUENCE [LARGE SCALE GENOMIC DNA]</scope>
    <source>
        <strain evidence="1 2">NCTC12123</strain>
    </source>
</reference>
<dbReference type="PANTHER" id="PTHR34413:SF2">
    <property type="entry name" value="PROPHAGE TAIL FIBER ASSEMBLY PROTEIN HOMOLOG TFAE-RELATED"/>
    <property type="match status" value="1"/>
</dbReference>
<dbReference type="RefSeq" id="WP_054830420.1">
    <property type="nucleotide sequence ID" value="NZ_CP011863.1"/>
</dbReference>
<organism evidence="1 2">
    <name type="scientific">Enterobacter asburiae</name>
    <dbReference type="NCBI Taxonomy" id="61645"/>
    <lineage>
        <taxon>Bacteria</taxon>
        <taxon>Pseudomonadati</taxon>
        <taxon>Pseudomonadota</taxon>
        <taxon>Gammaproteobacteria</taxon>
        <taxon>Enterobacterales</taxon>
        <taxon>Enterobacteriaceae</taxon>
        <taxon>Enterobacter</taxon>
        <taxon>Enterobacter cloacae complex</taxon>
    </lineage>
</organism>
<sequence length="199" mass="21666">MSKAELNSDHIAVVAGDITVFNYDGMTREYISSSVEFLHVGVGIPANSCVDAPGKIKDGFTVCRTNDNKTWEDVADHRGETVYSTRTGEKITITAPGDYPQDTTAQAPSTPYDQWDGSQWLTDPTARHAADVMAAEQTKAVLLAEATAIIAPLADAQAGGYIEDADVPRLTEWQRYRYKLTKVDTSIAPDVTFPPKPEV</sequence>
<proteinExistence type="predicted"/>
<dbReference type="Proteomes" id="UP000255163">
    <property type="component" value="Unassembled WGS sequence"/>
</dbReference>